<accession>A0A940WRD0</accession>
<evidence type="ECO:0000256" key="4">
    <source>
        <dbReference type="ARBA" id="ARBA00023136"/>
    </source>
</evidence>
<protein>
    <submittedName>
        <fullName evidence="6">Transporter</fullName>
    </submittedName>
</protein>
<evidence type="ECO:0000256" key="2">
    <source>
        <dbReference type="ARBA" id="ARBA00022692"/>
    </source>
</evidence>
<evidence type="ECO:0000313" key="7">
    <source>
        <dbReference type="Proteomes" id="UP000678228"/>
    </source>
</evidence>
<dbReference type="Proteomes" id="UP000678228">
    <property type="component" value="Unassembled WGS sequence"/>
</dbReference>
<keyword evidence="7" id="KW-1185">Reference proteome</keyword>
<keyword evidence="2 5" id="KW-0812">Transmembrane</keyword>
<dbReference type="InterPro" id="IPR027359">
    <property type="entry name" value="Volt_channel_dom_sf"/>
</dbReference>
<dbReference type="Gene3D" id="1.20.120.350">
    <property type="entry name" value="Voltage-gated potassium channels. Chain C"/>
    <property type="match status" value="1"/>
</dbReference>
<evidence type="ECO:0000256" key="3">
    <source>
        <dbReference type="ARBA" id="ARBA00022989"/>
    </source>
</evidence>
<keyword evidence="3 5" id="KW-1133">Transmembrane helix</keyword>
<keyword evidence="4 5" id="KW-0472">Membrane</keyword>
<comment type="subcellular location">
    <subcellularLocation>
        <location evidence="1">Membrane</location>
        <topology evidence="1">Multi-pass membrane protein</topology>
    </subcellularLocation>
</comment>
<evidence type="ECO:0000256" key="5">
    <source>
        <dbReference type="SAM" id="Phobius"/>
    </source>
</evidence>
<proteinExistence type="predicted"/>
<reference evidence="6" key="1">
    <citation type="submission" date="2021-03" db="EMBL/GenBank/DDBJ databases">
        <title>Bacillus suaedae sp. nov., isolated from Suaeda aralocaspica.</title>
        <authorList>
            <person name="Lei R.F.R."/>
        </authorList>
    </citation>
    <scope>NUCLEOTIDE SEQUENCE</scope>
    <source>
        <strain evidence="6">YZJH907-2</strain>
    </source>
</reference>
<dbReference type="GO" id="GO:0016020">
    <property type="term" value="C:membrane"/>
    <property type="evidence" value="ECO:0007669"/>
    <property type="project" value="UniProtKB-SubCell"/>
</dbReference>
<feature type="transmembrane region" description="Helical" evidence="5">
    <location>
        <begin position="24"/>
        <end position="40"/>
    </location>
</feature>
<name>A0A940WRD0_9BACI</name>
<feature type="transmembrane region" description="Helical" evidence="5">
    <location>
        <begin position="154"/>
        <end position="177"/>
    </location>
</feature>
<gene>
    <name evidence="6" type="ORF">J7W16_04555</name>
</gene>
<dbReference type="AlphaFoldDB" id="A0A940WRD0"/>
<sequence>MILFVMITLFTLWTDHGMNPMVNFFVWIVFFIDFMVRFILSKEKWIFVKRNPFLVIAIIPFDQFFQIARIVRLIYFFRLKTITKYYVQPFVDKMTFRTKLLMLFTLLWFLAGEAYLLYIIEEHIESYFHSIRIVTQQLLFFGQRATEVQSNLSVWLFVVTTIIGVLLHGIALQWVFVQGERWWQQRKQNQKTDFKGF</sequence>
<feature type="transmembrane region" description="Helical" evidence="5">
    <location>
        <begin position="100"/>
        <end position="120"/>
    </location>
</feature>
<dbReference type="EMBL" id="JAGKSQ010000002">
    <property type="protein sequence ID" value="MBP3950393.1"/>
    <property type="molecule type" value="Genomic_DNA"/>
</dbReference>
<comment type="caution">
    <text evidence="6">The sequence shown here is derived from an EMBL/GenBank/DDBJ whole genome shotgun (WGS) entry which is preliminary data.</text>
</comment>
<evidence type="ECO:0000313" key="6">
    <source>
        <dbReference type="EMBL" id="MBP3950393.1"/>
    </source>
</evidence>
<evidence type="ECO:0000256" key="1">
    <source>
        <dbReference type="ARBA" id="ARBA00004141"/>
    </source>
</evidence>
<dbReference type="SUPFAM" id="SSF81324">
    <property type="entry name" value="Voltage-gated potassium channels"/>
    <property type="match status" value="1"/>
</dbReference>
<organism evidence="6 7">
    <name type="scientific">Halalkalibacter suaedae</name>
    <dbReference type="NCBI Taxonomy" id="2822140"/>
    <lineage>
        <taxon>Bacteria</taxon>
        <taxon>Bacillati</taxon>
        <taxon>Bacillota</taxon>
        <taxon>Bacilli</taxon>
        <taxon>Bacillales</taxon>
        <taxon>Bacillaceae</taxon>
        <taxon>Halalkalibacter</taxon>
    </lineage>
</organism>